<dbReference type="SUPFAM" id="SSF49899">
    <property type="entry name" value="Concanavalin A-like lectins/glucanases"/>
    <property type="match status" value="1"/>
</dbReference>
<dbReference type="InterPro" id="IPR050546">
    <property type="entry name" value="Glycosyl_Hydrlase_16"/>
</dbReference>
<dbReference type="AlphaFoldDB" id="A0A9W7BX47"/>
<evidence type="ECO:0000313" key="3">
    <source>
        <dbReference type="EMBL" id="GMH98232.1"/>
    </source>
</evidence>
<comment type="caution">
    <text evidence="3">The sequence shown here is derived from an EMBL/GenBank/DDBJ whole genome shotgun (WGS) entry which is preliminary data.</text>
</comment>
<accession>A0A9W7BX47</accession>
<feature type="compositionally biased region" description="Polar residues" evidence="1">
    <location>
        <begin position="1"/>
        <end position="11"/>
    </location>
</feature>
<dbReference type="EMBL" id="BRXX01000213">
    <property type="protein sequence ID" value="GMH98232.1"/>
    <property type="molecule type" value="Genomic_DNA"/>
</dbReference>
<dbReference type="Proteomes" id="UP001165160">
    <property type="component" value="Unassembled WGS sequence"/>
</dbReference>
<keyword evidence="2" id="KW-0812">Transmembrane</keyword>
<evidence type="ECO:0000313" key="4">
    <source>
        <dbReference type="Proteomes" id="UP001165160"/>
    </source>
</evidence>
<feature type="transmembrane region" description="Helical" evidence="2">
    <location>
        <begin position="53"/>
        <end position="74"/>
    </location>
</feature>
<name>A0A9W7BX47_9STRA</name>
<evidence type="ECO:0008006" key="5">
    <source>
        <dbReference type="Google" id="ProtNLM"/>
    </source>
</evidence>
<feature type="region of interest" description="Disordered" evidence="1">
    <location>
        <begin position="1"/>
        <end position="48"/>
    </location>
</feature>
<dbReference type="PANTHER" id="PTHR10963">
    <property type="entry name" value="GLYCOSYL HYDROLASE-RELATED"/>
    <property type="match status" value="1"/>
</dbReference>
<proteinExistence type="predicted"/>
<dbReference type="Pfam" id="PF26113">
    <property type="entry name" value="GH16_XgeA"/>
    <property type="match status" value="1"/>
</dbReference>
<dbReference type="Gene3D" id="2.60.120.200">
    <property type="match status" value="1"/>
</dbReference>
<gene>
    <name evidence="3" type="ORF">TrVE_jg14268</name>
</gene>
<keyword evidence="2" id="KW-0472">Membrane</keyword>
<evidence type="ECO:0000256" key="2">
    <source>
        <dbReference type="SAM" id="Phobius"/>
    </source>
</evidence>
<keyword evidence="2" id="KW-1133">Transmembrane helix</keyword>
<dbReference type="GO" id="GO:0009251">
    <property type="term" value="P:glucan catabolic process"/>
    <property type="evidence" value="ECO:0007669"/>
    <property type="project" value="TreeGrafter"/>
</dbReference>
<protein>
    <recommendedName>
        <fullName evidence="5">GH16 domain-containing protein</fullName>
    </recommendedName>
</protein>
<sequence>MPRSNSRNNEVTPLLSSSTPPTSPGLPDTFTSDSDYAPSSLPPPSPPPPRDTIYHLLITLLVLTSFTLGIFLAFRNNGLRRGRFTGDYVLRSYQTGQNLLDSYEFYTGKDSEGSGGYVTYVDEEVGRELGVVGERGGSLYLGSKMMNESRASVRLEGLQRYSNGLFLLRLLHAPTGCGSWPAWWLTDESSWPVSGEIDIFESVNSQTRAKTALHTTEGCEMKDAPRGEFTGEWDTAIGIPDKKTGLPRETSKLATNCYVYDPDQWLNQGCVVQSDTEGTVGPGFNEKGGGMYALEWDPGYGRIRTWAWKEGEIPEEVIDAYNGGDVDTDEWGLPYGLFPIGEDSDCPSGHFRNMRIVFNLAFCGTVAGNRFGLDCPAEKEKYGTCEKFVSNDSNVEEAYWLIEGMRVWQRQFVEHQ</sequence>
<keyword evidence="4" id="KW-1185">Reference proteome</keyword>
<reference evidence="4" key="1">
    <citation type="journal article" date="2023" name="Commun. Biol.">
        <title>Genome analysis of Parmales, the sister group of diatoms, reveals the evolutionary specialization of diatoms from phago-mixotrophs to photoautotrophs.</title>
        <authorList>
            <person name="Ban H."/>
            <person name="Sato S."/>
            <person name="Yoshikawa S."/>
            <person name="Yamada K."/>
            <person name="Nakamura Y."/>
            <person name="Ichinomiya M."/>
            <person name="Sato N."/>
            <person name="Blanc-Mathieu R."/>
            <person name="Endo H."/>
            <person name="Kuwata A."/>
            <person name="Ogata H."/>
        </authorList>
    </citation>
    <scope>NUCLEOTIDE SEQUENCE [LARGE SCALE GENOMIC DNA]</scope>
    <source>
        <strain evidence="4">NIES 3699</strain>
    </source>
</reference>
<dbReference type="PANTHER" id="PTHR10963:SF24">
    <property type="entry name" value="GLYCOSIDASE C21B10.07-RELATED"/>
    <property type="match status" value="1"/>
</dbReference>
<organism evidence="3 4">
    <name type="scientific">Triparma verrucosa</name>
    <dbReference type="NCBI Taxonomy" id="1606542"/>
    <lineage>
        <taxon>Eukaryota</taxon>
        <taxon>Sar</taxon>
        <taxon>Stramenopiles</taxon>
        <taxon>Ochrophyta</taxon>
        <taxon>Bolidophyceae</taxon>
        <taxon>Parmales</taxon>
        <taxon>Triparmaceae</taxon>
        <taxon>Triparma</taxon>
    </lineage>
</organism>
<evidence type="ECO:0000256" key="1">
    <source>
        <dbReference type="SAM" id="MobiDB-lite"/>
    </source>
</evidence>
<dbReference type="InterPro" id="IPR013320">
    <property type="entry name" value="ConA-like_dom_sf"/>
</dbReference>